<keyword evidence="2" id="KW-1133">Transmembrane helix</keyword>
<protein>
    <submittedName>
        <fullName evidence="4">PH domain-containing protein</fullName>
    </submittedName>
</protein>
<keyword evidence="2" id="KW-0812">Transmembrane</keyword>
<reference evidence="4 5" key="1">
    <citation type="journal article" date="2019" name="Int. J. Syst. Evol. Microbiol.">
        <title>The Global Catalogue of Microorganisms (GCM) 10K type strain sequencing project: providing services to taxonomists for standard genome sequencing and annotation.</title>
        <authorList>
            <consortium name="The Broad Institute Genomics Platform"/>
            <consortium name="The Broad Institute Genome Sequencing Center for Infectious Disease"/>
            <person name="Wu L."/>
            <person name="Ma J."/>
        </authorList>
    </citation>
    <scope>NUCLEOTIDE SEQUENCE [LARGE SCALE GENOMIC DNA]</scope>
    <source>
        <strain evidence="4 5">JCM 7356</strain>
    </source>
</reference>
<evidence type="ECO:0000259" key="3">
    <source>
        <dbReference type="Pfam" id="PF10756"/>
    </source>
</evidence>
<evidence type="ECO:0000256" key="1">
    <source>
        <dbReference type="SAM" id="MobiDB-lite"/>
    </source>
</evidence>
<gene>
    <name evidence="4" type="ORF">GCM10010430_42810</name>
</gene>
<name>A0ABN3ED28_9ACTN</name>
<feature type="compositionally biased region" description="Low complexity" evidence="1">
    <location>
        <begin position="153"/>
        <end position="164"/>
    </location>
</feature>
<evidence type="ECO:0000256" key="2">
    <source>
        <dbReference type="SAM" id="Phobius"/>
    </source>
</evidence>
<feature type="region of interest" description="Disordered" evidence="1">
    <location>
        <begin position="153"/>
        <end position="177"/>
    </location>
</feature>
<accession>A0ABN3ED28</accession>
<dbReference type="EMBL" id="BAAATR010000019">
    <property type="protein sequence ID" value="GAA2254490.1"/>
    <property type="molecule type" value="Genomic_DNA"/>
</dbReference>
<comment type="caution">
    <text evidence="4">The sequence shown here is derived from an EMBL/GenBank/DDBJ whole genome shotgun (WGS) entry which is preliminary data.</text>
</comment>
<evidence type="ECO:0000313" key="4">
    <source>
        <dbReference type="EMBL" id="GAA2254490.1"/>
    </source>
</evidence>
<feature type="transmembrane region" description="Helical" evidence="2">
    <location>
        <begin position="207"/>
        <end position="228"/>
    </location>
</feature>
<evidence type="ECO:0000313" key="5">
    <source>
        <dbReference type="Proteomes" id="UP001500305"/>
    </source>
</evidence>
<dbReference type="Pfam" id="PF10756">
    <property type="entry name" value="bPH_6"/>
    <property type="match status" value="1"/>
</dbReference>
<feature type="transmembrane region" description="Helical" evidence="2">
    <location>
        <begin position="57"/>
        <end position="75"/>
    </location>
</feature>
<proteinExistence type="predicted"/>
<sequence length="229" mass="24437">MTESDGTPDPGNAAPEEQYADRVYRSVPGVVSGVLLLAVAGWLIIDAIVTGTGRTPWVALAAAPVFGFPVVAYTLRPVVYANDRRLLVRNPLRTVEAPWASVEALRAGYSVELLAGGKKYQVWAVPVSLRQRKRANRAASRAAVTAAEAFKGGASASSRPAPARRGLRHGDSDPTRAWSDQVVDTLQEIAERNAGRPDAAGEVAVRWCWWIIVPTLAGLVAFVTLIAAT</sequence>
<dbReference type="Proteomes" id="UP001500305">
    <property type="component" value="Unassembled WGS sequence"/>
</dbReference>
<feature type="transmembrane region" description="Helical" evidence="2">
    <location>
        <begin position="27"/>
        <end position="45"/>
    </location>
</feature>
<keyword evidence="5" id="KW-1185">Reference proteome</keyword>
<feature type="domain" description="Low molecular weight protein antigen 6 PH" evidence="3">
    <location>
        <begin position="76"/>
        <end position="131"/>
    </location>
</feature>
<dbReference type="RefSeq" id="WP_344638065.1">
    <property type="nucleotide sequence ID" value="NZ_BAAATR010000019.1"/>
</dbReference>
<keyword evidence="2" id="KW-0472">Membrane</keyword>
<organism evidence="4 5">
    <name type="scientific">Kitasatospora cystarginea</name>
    <dbReference type="NCBI Taxonomy" id="58350"/>
    <lineage>
        <taxon>Bacteria</taxon>
        <taxon>Bacillati</taxon>
        <taxon>Actinomycetota</taxon>
        <taxon>Actinomycetes</taxon>
        <taxon>Kitasatosporales</taxon>
        <taxon>Streptomycetaceae</taxon>
        <taxon>Kitasatospora</taxon>
    </lineage>
</organism>
<dbReference type="InterPro" id="IPR019692">
    <property type="entry name" value="CFP-6_PH"/>
</dbReference>